<dbReference type="AlphaFoldDB" id="A0A087DEE7"/>
<proteinExistence type="predicted"/>
<dbReference type="Proteomes" id="UP000029066">
    <property type="component" value="Unassembled WGS sequence"/>
</dbReference>
<name>A0A087DEE7_9BIFI</name>
<protein>
    <submittedName>
        <fullName evidence="1">Rhamnan synthesis protein F</fullName>
    </submittedName>
</protein>
<comment type="caution">
    <text evidence="1">The sequence shown here is derived from an EMBL/GenBank/DDBJ whole genome shotgun (WGS) entry which is preliminary data.</text>
</comment>
<organism evidence="1 2">
    <name type="scientific">Bifidobacterium saguini DSM 23967</name>
    <dbReference type="NCBI Taxonomy" id="1437607"/>
    <lineage>
        <taxon>Bacteria</taxon>
        <taxon>Bacillati</taxon>
        <taxon>Actinomycetota</taxon>
        <taxon>Actinomycetes</taxon>
        <taxon>Bifidobacteriales</taxon>
        <taxon>Bifidobacteriaceae</taxon>
        <taxon>Bifidobacterium</taxon>
    </lineage>
</organism>
<dbReference type="EMBL" id="JGZN01000004">
    <property type="protein sequence ID" value="KFI93897.1"/>
    <property type="molecule type" value="Genomic_DNA"/>
</dbReference>
<evidence type="ECO:0000313" key="2">
    <source>
        <dbReference type="Proteomes" id="UP000029066"/>
    </source>
</evidence>
<accession>A0A087DEE7</accession>
<sequence>MVTVSLKSQLKRCGIYCIYDKYGRVGRYVDYFLSQLSDSLDTLVIVVNGSLDASSRQRLDRFADRIIFRENKGLDIAAYREAMLTLGWETLASYDEVVCLNDTILGPVYPFSEMFSVMDAKDVDFWGITAYPHDVAFGEEIPTHLQSYWHVYRKSLVSSPDFQRYWETMPVYEDYAAATRNHEMTFTKRFADLGFKWASYIDYEKYKPQSAYPMLYDPVSLIRNDRCPVFKKRSFFVEYQYYFNQTAGQPGLELLEYLCNHTDYDTDLIWDAVLPSYNIADIAKATHLNYVLPYDTRNQRNNDALRSAFIYHVYFLDLLDKTLSYLKNLPEDTDLYITTNQSKIEAIQAAMAAQGFHHPVTFIPVQNRGRDVSALLVGANDVVLGGKYDIVGFAHDKKSGQNQENGHYGTETEGFAYKLMENTLGSKDYVQNILTLFADNPRLGMATPPPPIHALYFAHTLPHDWAINFDITKDLLENKLHIHVPLDERKPSVSAIGSCYWFRVEALKPLYEYGWSYEDFLPEGKMGVDGTISHAIERANGYIAQSQGYYPAWVMSSKYARIEVDSLYYIAQGFMDTTSVARRGESVMENLGSLKSSLTLKGRLRRSTHLALGKVFRVLTYPLPQPVQQQLRKVAWAPIHAAFAALKKLRSGSRR</sequence>
<reference evidence="1 2" key="1">
    <citation type="submission" date="2014-03" db="EMBL/GenBank/DDBJ databases">
        <title>Genomics of Bifidobacteria.</title>
        <authorList>
            <person name="Ventura M."/>
            <person name="Milani C."/>
            <person name="Lugli G.A."/>
        </authorList>
    </citation>
    <scope>NUCLEOTIDE SEQUENCE [LARGE SCALE GENOMIC DNA]</scope>
    <source>
        <strain evidence="1 2">DSM 23967</strain>
    </source>
</reference>
<dbReference type="RefSeq" id="WP_033889933.1">
    <property type="nucleotide sequence ID" value="NZ_JDUT01000009.1"/>
</dbReference>
<dbReference type="OrthoDB" id="9815339at2"/>
<dbReference type="InterPro" id="IPR007739">
    <property type="entry name" value="RgpF"/>
</dbReference>
<dbReference type="STRING" id="1437607.BISA_1721"/>
<evidence type="ECO:0000313" key="1">
    <source>
        <dbReference type="EMBL" id="KFI93897.1"/>
    </source>
</evidence>
<dbReference type="Pfam" id="PF05045">
    <property type="entry name" value="RgpF"/>
    <property type="match status" value="1"/>
</dbReference>
<gene>
    <name evidence="1" type="ORF">BISA_1721</name>
</gene>